<evidence type="ECO:0000313" key="2">
    <source>
        <dbReference type="Proteomes" id="UP000886667"/>
    </source>
</evidence>
<name>A0A9E4N667_9GAMM</name>
<organism evidence="1 2">
    <name type="scientific">Candidatus Thiodiazotropha taylori</name>
    <dbReference type="NCBI Taxonomy" id="2792791"/>
    <lineage>
        <taxon>Bacteria</taxon>
        <taxon>Pseudomonadati</taxon>
        <taxon>Pseudomonadota</taxon>
        <taxon>Gammaproteobacteria</taxon>
        <taxon>Chromatiales</taxon>
        <taxon>Sedimenticolaceae</taxon>
        <taxon>Candidatus Thiodiazotropha</taxon>
    </lineage>
</organism>
<protein>
    <submittedName>
        <fullName evidence="1">Uncharacterized protein</fullName>
    </submittedName>
</protein>
<evidence type="ECO:0000313" key="1">
    <source>
        <dbReference type="EMBL" id="MCG7948215.1"/>
    </source>
</evidence>
<accession>A0A9E4N667</accession>
<sequence length="149" mass="17032">MNQILEFINRGVLFDIALGQLKEKVLDKIGEPSDVVNLSDELDLCAYGYGLELYFEKDMLNKISIKYEFDSESFKLPSYFGDSNGDGLNGLKSIDHLVDVFQENGFEWSIKREFSDDTTICLICNDVSYVYYSLDAHHILSIQSIPSEY</sequence>
<proteinExistence type="predicted"/>
<dbReference type="Proteomes" id="UP000886667">
    <property type="component" value="Unassembled WGS sequence"/>
</dbReference>
<gene>
    <name evidence="1" type="ORF">JAZ07_17875</name>
</gene>
<reference evidence="1" key="1">
    <citation type="journal article" date="2021" name="Proc. Natl. Acad. Sci. U.S.A.">
        <title>Global biogeography of chemosynthetic symbionts reveals both localized and globally distributed symbiont groups. .</title>
        <authorList>
            <person name="Osvatic J.T."/>
            <person name="Wilkins L.G.E."/>
            <person name="Leibrecht L."/>
            <person name="Leray M."/>
            <person name="Zauner S."/>
            <person name="Polzin J."/>
            <person name="Camacho Y."/>
            <person name="Gros O."/>
            <person name="van Gils J.A."/>
            <person name="Eisen J.A."/>
            <person name="Petersen J.M."/>
            <person name="Yuen B."/>
        </authorList>
    </citation>
    <scope>NUCLEOTIDE SEQUENCE</scope>
    <source>
        <strain evidence="1">MAGclacostrist064TRANS</strain>
    </source>
</reference>
<dbReference type="EMBL" id="JAEPCM010000644">
    <property type="protein sequence ID" value="MCG7948215.1"/>
    <property type="molecule type" value="Genomic_DNA"/>
</dbReference>
<dbReference type="AlphaFoldDB" id="A0A9E4N667"/>
<comment type="caution">
    <text evidence="1">The sequence shown here is derived from an EMBL/GenBank/DDBJ whole genome shotgun (WGS) entry which is preliminary data.</text>
</comment>